<accession>A0ABX3EKA8</accession>
<name>A0ABX3EKA8_9BACL</name>
<proteinExistence type="predicted"/>
<dbReference type="Proteomes" id="UP000186058">
    <property type="component" value="Unassembled WGS sequence"/>
</dbReference>
<dbReference type="EMBL" id="LVWI01000073">
    <property type="protein sequence ID" value="OKP81762.1"/>
    <property type="molecule type" value="Genomic_DNA"/>
</dbReference>
<evidence type="ECO:0000313" key="1">
    <source>
        <dbReference type="EMBL" id="OKP81762.1"/>
    </source>
</evidence>
<comment type="caution">
    <text evidence="1">The sequence shown here is derived from an EMBL/GenBank/DDBJ whole genome shotgun (WGS) entry which is preliminary data.</text>
</comment>
<evidence type="ECO:0000313" key="2">
    <source>
        <dbReference type="Proteomes" id="UP000186058"/>
    </source>
</evidence>
<reference evidence="1 2" key="1">
    <citation type="submission" date="2016-03" db="EMBL/GenBank/DDBJ databases">
        <authorList>
            <person name="Sant'Anna F.H."/>
            <person name="Ambrosini A."/>
            <person name="Souza R."/>
            <person name="Bach E."/>
            <person name="Fernandes G."/>
            <person name="Balsanelli E."/>
            <person name="Baura V.A."/>
            <person name="Souza E.M."/>
            <person name="Passaglia L."/>
        </authorList>
    </citation>
    <scope>NUCLEOTIDE SEQUENCE [LARGE SCALE GENOMIC DNA]</scope>
    <source>
        <strain evidence="1 2">P26E</strain>
    </source>
</reference>
<dbReference type="RefSeq" id="WP_074108928.1">
    <property type="nucleotide sequence ID" value="NZ_LVWI01000073.1"/>
</dbReference>
<organism evidence="1 2">
    <name type="scientific">Paenibacillus helianthi</name>
    <dbReference type="NCBI Taxonomy" id="1349432"/>
    <lineage>
        <taxon>Bacteria</taxon>
        <taxon>Bacillati</taxon>
        <taxon>Bacillota</taxon>
        <taxon>Bacilli</taxon>
        <taxon>Bacillales</taxon>
        <taxon>Paenibacillaceae</taxon>
        <taxon>Paenibacillus</taxon>
    </lineage>
</organism>
<keyword evidence="2" id="KW-1185">Reference proteome</keyword>
<evidence type="ECO:0008006" key="3">
    <source>
        <dbReference type="Google" id="ProtNLM"/>
    </source>
</evidence>
<protein>
    <recommendedName>
        <fullName evidence="3">HNH nuclease domain-containing protein</fullName>
    </recommendedName>
</protein>
<sequence>MHEANPDDPAVRYAIYKAYGEKCFYLDHRSLDKNFYTLDHIIPEKYKKQPEVLAQYLGELGYTKPFHVDSLENLVPADRLFNTRVKRDDLLPPGVAWSYLKRAESKIPYILKEIDKFKKKKDEEKALLELLAHANENSNREQYAKQVFDLITEEDSYFEVGKQVIRYGEDAFIYKNATPNVHIYSFMPTLKQIDGTCLITFKSLKIRDCMITFSHNQIINILFQGLHTSISLGMRRFIVGIQNEMVCLQFPNNRFFLSINEVQQLCEIIDDFVLDYINALQRLEVMLGIKTFEKAKYWTKGYRLMKVDRTLWNTLLRFSNEFDYQNGETEWHVFNRNNMFIQVQVQEQRLEKYIGLHLRLVAERCDDNLLHFNQGNSKVWIVWDIGHFENDPDLIQRNGHWDAVTAFEWLADEFIPYVITHYNYRFVKRNKWSLKKPSFDDYKNSLKKEHLFYPSSLELNNDHISGVSDLIQVLKSMQSYLSNSNSFFLINSEIGQIYNSISICLKRIPLKDYSYEYIASELGCRHLKEREDIIMFIDQCEYIDKKMTNRSLQLLFGCIVEGLEQDFGKYLTRLDLQKIVKDIEPVKEKIDIQMLFDRWVSE</sequence>
<gene>
    <name evidence="1" type="ORF">A3844_25250</name>
</gene>